<dbReference type="Gene3D" id="3.90.25.10">
    <property type="entry name" value="UDP-galactose 4-epimerase, domain 1"/>
    <property type="match status" value="1"/>
</dbReference>
<dbReference type="GO" id="GO:0019305">
    <property type="term" value="P:dTDP-rhamnose biosynthetic process"/>
    <property type="evidence" value="ECO:0007669"/>
    <property type="project" value="TreeGrafter"/>
</dbReference>
<dbReference type="GO" id="GO:0008831">
    <property type="term" value="F:dTDP-4-dehydrorhamnose reductase activity"/>
    <property type="evidence" value="ECO:0007669"/>
    <property type="project" value="TreeGrafter"/>
</dbReference>
<organism evidence="5">
    <name type="scientific">freshwater metagenome</name>
    <dbReference type="NCBI Taxonomy" id="449393"/>
    <lineage>
        <taxon>unclassified sequences</taxon>
        <taxon>metagenomes</taxon>
        <taxon>ecological metagenomes</taxon>
    </lineage>
</organism>
<reference evidence="5" key="1">
    <citation type="submission" date="2020-05" db="EMBL/GenBank/DDBJ databases">
        <authorList>
            <person name="Chiriac C."/>
            <person name="Salcher M."/>
            <person name="Ghai R."/>
            <person name="Kavagutti S V."/>
        </authorList>
    </citation>
    <scope>NUCLEOTIDE SEQUENCE</scope>
</reference>
<dbReference type="EMBL" id="CAFBPK010000004">
    <property type="protein sequence ID" value="CAB5013084.1"/>
    <property type="molecule type" value="Genomic_DNA"/>
</dbReference>
<dbReference type="EMBL" id="CAESAD010000004">
    <property type="protein sequence ID" value="CAB4338880.1"/>
    <property type="molecule type" value="Genomic_DNA"/>
</dbReference>
<dbReference type="Gene3D" id="3.40.50.720">
    <property type="entry name" value="NAD(P)-binding Rossmann-like Domain"/>
    <property type="match status" value="1"/>
</dbReference>
<dbReference type="EMBL" id="CAFAAO010000002">
    <property type="protein sequence ID" value="CAB4794798.1"/>
    <property type="molecule type" value="Genomic_DNA"/>
</dbReference>
<name>A0A6J6XHS7_9ZZZZ</name>
<dbReference type="GO" id="GO:0005829">
    <property type="term" value="C:cytosol"/>
    <property type="evidence" value="ECO:0007669"/>
    <property type="project" value="TreeGrafter"/>
</dbReference>
<dbReference type="NCBIfam" id="TIGR01214">
    <property type="entry name" value="rmlD"/>
    <property type="match status" value="1"/>
</dbReference>
<evidence type="ECO:0000313" key="5">
    <source>
        <dbReference type="EMBL" id="CAB4794798.1"/>
    </source>
</evidence>
<dbReference type="AlphaFoldDB" id="A0A6J6XHS7"/>
<dbReference type="PANTHER" id="PTHR10491">
    <property type="entry name" value="DTDP-4-DEHYDRORHAMNOSE REDUCTASE"/>
    <property type="match status" value="1"/>
</dbReference>
<dbReference type="InterPro" id="IPR029903">
    <property type="entry name" value="RmlD-like-bd"/>
</dbReference>
<accession>A0A6J6XHS7</accession>
<dbReference type="InterPro" id="IPR005913">
    <property type="entry name" value="dTDP_dehydrorham_reduct"/>
</dbReference>
<dbReference type="EMBL" id="CAESAI010000002">
    <property type="protein sequence ID" value="CAB4330885.1"/>
    <property type="molecule type" value="Genomic_DNA"/>
</dbReference>
<dbReference type="PANTHER" id="PTHR10491:SF4">
    <property type="entry name" value="METHIONINE ADENOSYLTRANSFERASE 2 SUBUNIT BETA"/>
    <property type="match status" value="1"/>
</dbReference>
<feature type="domain" description="RmlD-like substrate binding" evidence="1">
    <location>
        <begin position="9"/>
        <end position="278"/>
    </location>
</feature>
<gene>
    <name evidence="4" type="ORF">UFOPK2648_00537</name>
    <name evidence="5" type="ORF">UFOPK3037_00199</name>
    <name evidence="2" type="ORF">UFOPK3406_00173</name>
    <name evidence="3" type="ORF">UFOPK3925_00808</name>
    <name evidence="6" type="ORF">UFOPK4097_00444</name>
</gene>
<evidence type="ECO:0000313" key="2">
    <source>
        <dbReference type="EMBL" id="CAB4330885.1"/>
    </source>
</evidence>
<dbReference type="SUPFAM" id="SSF51735">
    <property type="entry name" value="NAD(P)-binding Rossmann-fold domains"/>
    <property type="match status" value="1"/>
</dbReference>
<evidence type="ECO:0000313" key="3">
    <source>
        <dbReference type="EMBL" id="CAB4338880.1"/>
    </source>
</evidence>
<dbReference type="EMBL" id="CAEZYC010000020">
    <property type="protein sequence ID" value="CAB4705052.1"/>
    <property type="molecule type" value="Genomic_DNA"/>
</dbReference>
<dbReference type="Pfam" id="PF04321">
    <property type="entry name" value="RmlD_sub_bind"/>
    <property type="match status" value="1"/>
</dbReference>
<evidence type="ECO:0000313" key="4">
    <source>
        <dbReference type="EMBL" id="CAB4705052.1"/>
    </source>
</evidence>
<sequence>MSSNLKWAILGSAGMLGQDFIKALPNAEGFDRDEFDITNLNSVRKILVDFDVVVNCAAWTAVDEAEENEETAHAINGVGPKNVAIICSEIGARMVQISTDYVFSGNADQPYQVDDSTGPKSAYGRTKLAGEIAVKAELPESHFIVRTAWLYGEHGPNFVKTMQSLEKSKATVSVVDDQLGQPTWTADLVEQVLKMIELNVPAGIYHATASGQTSWFEFAKRIFKEIGADPNRVLPTTSDAFVRPAPRPAYSVLSHDKWALVGMKPIRNWDDALSDAFEAGAFSAS</sequence>
<dbReference type="CDD" id="cd05254">
    <property type="entry name" value="dTDP_HR_like_SDR_e"/>
    <property type="match status" value="1"/>
</dbReference>
<dbReference type="InterPro" id="IPR036291">
    <property type="entry name" value="NAD(P)-bd_dom_sf"/>
</dbReference>
<proteinExistence type="predicted"/>
<evidence type="ECO:0000313" key="6">
    <source>
        <dbReference type="EMBL" id="CAB5013084.1"/>
    </source>
</evidence>
<evidence type="ECO:0000259" key="1">
    <source>
        <dbReference type="Pfam" id="PF04321"/>
    </source>
</evidence>
<protein>
    <submittedName>
        <fullName evidence="5">Unannotated protein</fullName>
    </submittedName>
</protein>